<accession>A0A091FBH1</accession>
<feature type="region of interest" description="Disordered" evidence="1">
    <location>
        <begin position="20"/>
        <end position="54"/>
    </location>
</feature>
<keyword evidence="3" id="KW-1185">Reference proteome</keyword>
<feature type="non-terminal residue" evidence="2">
    <location>
        <position position="77"/>
    </location>
</feature>
<evidence type="ECO:0000313" key="3">
    <source>
        <dbReference type="Proteomes" id="UP000052976"/>
    </source>
</evidence>
<gene>
    <name evidence="2" type="ORF">N302_11939</name>
</gene>
<sequence length="77" mass="8618">MSYHYNEAFENPDYHFSETLEIDRRGSSQSNPFSHQTPYDPSLPSCYGEGRGREQNYPVAIPMASLGAGSECSQDLP</sequence>
<name>A0A091FBH1_CORBR</name>
<proteinExistence type="predicted"/>
<evidence type="ECO:0000313" key="2">
    <source>
        <dbReference type="EMBL" id="KFO59115.1"/>
    </source>
</evidence>
<organism evidence="2 3">
    <name type="scientific">Corvus brachyrhynchos</name>
    <name type="common">American crow</name>
    <dbReference type="NCBI Taxonomy" id="85066"/>
    <lineage>
        <taxon>Eukaryota</taxon>
        <taxon>Metazoa</taxon>
        <taxon>Chordata</taxon>
        <taxon>Craniata</taxon>
        <taxon>Vertebrata</taxon>
        <taxon>Euteleostomi</taxon>
        <taxon>Archelosauria</taxon>
        <taxon>Archosauria</taxon>
        <taxon>Dinosauria</taxon>
        <taxon>Saurischia</taxon>
        <taxon>Theropoda</taxon>
        <taxon>Coelurosauria</taxon>
        <taxon>Aves</taxon>
        <taxon>Neognathae</taxon>
        <taxon>Neoaves</taxon>
        <taxon>Telluraves</taxon>
        <taxon>Australaves</taxon>
        <taxon>Passeriformes</taxon>
        <taxon>Corvoidea</taxon>
        <taxon>Corvidae</taxon>
        <taxon>Corvus</taxon>
    </lineage>
</organism>
<protein>
    <submittedName>
        <fullName evidence="2">Uncharacterized protein</fullName>
    </submittedName>
</protein>
<evidence type="ECO:0000256" key="1">
    <source>
        <dbReference type="SAM" id="MobiDB-lite"/>
    </source>
</evidence>
<dbReference type="EMBL" id="KK718885">
    <property type="protein sequence ID" value="KFO59115.1"/>
    <property type="molecule type" value="Genomic_DNA"/>
</dbReference>
<dbReference type="AlphaFoldDB" id="A0A091FBH1"/>
<dbReference type="Proteomes" id="UP000052976">
    <property type="component" value="Unassembled WGS sequence"/>
</dbReference>
<dbReference type="STRING" id="85066.A0A091FBH1"/>
<feature type="compositionally biased region" description="Polar residues" evidence="1">
    <location>
        <begin position="27"/>
        <end position="39"/>
    </location>
</feature>
<reference evidence="2 3" key="1">
    <citation type="submission" date="2014-04" db="EMBL/GenBank/DDBJ databases">
        <title>Genome evolution of avian class.</title>
        <authorList>
            <person name="Zhang G."/>
            <person name="Li C."/>
        </authorList>
    </citation>
    <scope>NUCLEOTIDE SEQUENCE [LARGE SCALE GENOMIC DNA]</scope>
    <source>
        <strain evidence="2">BGI_N302</strain>
    </source>
</reference>